<protein>
    <recommendedName>
        <fullName evidence="5">Inorganic pyrophosphatase</fullName>
        <ecNumber evidence="5">3.6.1.1</ecNumber>
    </recommendedName>
    <alternativeName>
        <fullName evidence="5">Pyrophosphate phospho-hydrolase</fullName>
        <shortName evidence="5">PPase</shortName>
    </alternativeName>
</protein>
<dbReference type="PROSITE" id="PS00387">
    <property type="entry name" value="PPASE"/>
    <property type="match status" value="1"/>
</dbReference>
<evidence type="ECO:0000256" key="3">
    <source>
        <dbReference type="ARBA" id="ARBA00022801"/>
    </source>
</evidence>
<comment type="caution">
    <text evidence="6">The sequence shown here is derived from an EMBL/GenBank/DDBJ whole genome shotgun (WGS) entry which is preliminary data.</text>
</comment>
<evidence type="ECO:0000256" key="2">
    <source>
        <dbReference type="ARBA" id="ARBA00022723"/>
    </source>
</evidence>
<dbReference type="HAMAP" id="MF_00209">
    <property type="entry name" value="Inorganic_PPase"/>
    <property type="match status" value="1"/>
</dbReference>
<dbReference type="InterPro" id="IPR036649">
    <property type="entry name" value="Pyrophosphatase_sf"/>
</dbReference>
<keyword evidence="7" id="KW-1185">Reference proteome</keyword>
<name>A0AAE5AHP5_9RICK</name>
<keyword evidence="5" id="KW-0963">Cytoplasm</keyword>
<comment type="similarity">
    <text evidence="5">Belongs to the PPase family.</text>
</comment>
<keyword evidence="3 5" id="KW-0378">Hydrolase</keyword>
<dbReference type="EC" id="3.6.1.1" evidence="5"/>
<gene>
    <name evidence="5" type="primary">ppa</name>
    <name evidence="6" type="ORF">Lyticum_00531</name>
</gene>
<feature type="binding site" evidence="5">
    <location>
        <position position="60"/>
    </location>
    <ligand>
        <name>Mg(2+)</name>
        <dbReference type="ChEBI" id="CHEBI:18420"/>
        <label>1</label>
    </ligand>
</feature>
<dbReference type="GO" id="GO:0004427">
    <property type="term" value="F:inorganic diphosphate phosphatase activity"/>
    <property type="evidence" value="ECO:0007669"/>
    <property type="project" value="UniProtKB-UniRule"/>
</dbReference>
<comment type="cofactor">
    <cofactor evidence="1 5">
        <name>Mg(2+)</name>
        <dbReference type="ChEBI" id="CHEBI:18420"/>
    </cofactor>
</comment>
<feature type="binding site" evidence="5">
    <location>
        <position position="92"/>
    </location>
    <ligand>
        <name>Mg(2+)</name>
        <dbReference type="ChEBI" id="CHEBI:18420"/>
        <label>1</label>
    </ligand>
</feature>
<comment type="function">
    <text evidence="5">Catalyzes the hydrolysis of inorganic pyrophosphate (PPi) forming two phosphate ions.</text>
</comment>
<evidence type="ECO:0000313" key="7">
    <source>
        <dbReference type="Proteomes" id="UP001289135"/>
    </source>
</evidence>
<keyword evidence="2 5" id="KW-0479">Metal-binding</keyword>
<accession>A0AAE5AHP5</accession>
<dbReference type="GO" id="GO:0000287">
    <property type="term" value="F:magnesium ion binding"/>
    <property type="evidence" value="ECO:0007669"/>
    <property type="project" value="UniProtKB-UniRule"/>
</dbReference>
<evidence type="ECO:0000256" key="4">
    <source>
        <dbReference type="ARBA" id="ARBA00022842"/>
    </source>
</evidence>
<feature type="binding site" evidence="5">
    <location>
        <position position="55"/>
    </location>
    <ligand>
        <name>Mg(2+)</name>
        <dbReference type="ChEBI" id="CHEBI:18420"/>
        <label>1</label>
    </ligand>
</feature>
<organism evidence="6 7">
    <name type="scientific">Lyticum sinuosum</name>
    <dbReference type="NCBI Taxonomy" id="1332059"/>
    <lineage>
        <taxon>Bacteria</taxon>
        <taxon>Pseudomonadati</taxon>
        <taxon>Pseudomonadota</taxon>
        <taxon>Alphaproteobacteria</taxon>
        <taxon>Rickettsiales</taxon>
        <taxon>Lyticum</taxon>
    </lineage>
</organism>
<dbReference type="GO" id="GO:0006796">
    <property type="term" value="P:phosphate-containing compound metabolic process"/>
    <property type="evidence" value="ECO:0007669"/>
    <property type="project" value="InterPro"/>
</dbReference>
<dbReference type="Pfam" id="PF00719">
    <property type="entry name" value="Pyrophosphatase"/>
    <property type="match status" value="1"/>
</dbReference>
<dbReference type="NCBIfam" id="NF002317">
    <property type="entry name" value="PRK01250.1"/>
    <property type="match status" value="1"/>
</dbReference>
<dbReference type="SUPFAM" id="SSF50324">
    <property type="entry name" value="Inorganic pyrophosphatase"/>
    <property type="match status" value="1"/>
</dbReference>
<evidence type="ECO:0000313" key="6">
    <source>
        <dbReference type="EMBL" id="MDZ5761358.1"/>
    </source>
</evidence>
<dbReference type="PANTHER" id="PTHR10286">
    <property type="entry name" value="INORGANIC PYROPHOSPHATASE"/>
    <property type="match status" value="1"/>
</dbReference>
<keyword evidence="4 5" id="KW-0460">Magnesium</keyword>
<dbReference type="GO" id="GO:0005737">
    <property type="term" value="C:cytoplasm"/>
    <property type="evidence" value="ECO:0007669"/>
    <property type="project" value="UniProtKB-SubCell"/>
</dbReference>
<feature type="binding site" evidence="5">
    <location>
        <position position="60"/>
    </location>
    <ligand>
        <name>Mg(2+)</name>
        <dbReference type="ChEBI" id="CHEBI:18420"/>
        <label>2</label>
    </ligand>
</feature>
<proteinExistence type="inferred from homology"/>
<evidence type="ECO:0000256" key="5">
    <source>
        <dbReference type="HAMAP-Rule" id="MF_00209"/>
    </source>
</evidence>
<comment type="subunit">
    <text evidence="5">Homohexamer.</text>
</comment>
<comment type="subcellular location">
    <subcellularLocation>
        <location evidence="5">Cytoplasm</location>
    </subcellularLocation>
</comment>
<feature type="binding site" evidence="5">
    <location>
        <position position="19"/>
    </location>
    <ligand>
        <name>substrate</name>
    </ligand>
</feature>
<dbReference type="InterPro" id="IPR008162">
    <property type="entry name" value="Pyrophosphatase"/>
</dbReference>
<dbReference type="EMBL" id="JARGYU010000002">
    <property type="protein sequence ID" value="MDZ5761358.1"/>
    <property type="molecule type" value="Genomic_DNA"/>
</dbReference>
<feature type="binding site" evidence="5">
    <location>
        <position position="33"/>
    </location>
    <ligand>
        <name>substrate</name>
    </ligand>
</feature>
<sequence length="164" mass="18771">MINSFDAIIEISADSDPIKYEFDKEIGMIRVDRIMPTSMYYPCNYGFIPKTKGGDGDPIDILIHSSYKLIPGSIIKVRAIGVLHTEDEGGIDAKIISVPDKKVDCFLANINKYEDLSQIFIDKIQHFFENYKKLEKNKWVKVIKWGNTQDALDIIKKSTCYENI</sequence>
<feature type="binding site" evidence="5">
    <location>
        <position position="45"/>
    </location>
    <ligand>
        <name>substrate</name>
    </ligand>
</feature>
<dbReference type="Gene3D" id="3.90.80.10">
    <property type="entry name" value="Inorganic pyrophosphatase"/>
    <property type="match status" value="1"/>
</dbReference>
<dbReference type="CDD" id="cd00412">
    <property type="entry name" value="pyrophosphatase"/>
    <property type="match status" value="1"/>
</dbReference>
<reference evidence="6" key="1">
    <citation type="submission" date="2023-02" db="EMBL/GenBank/DDBJ databases">
        <title>Host association and intracellularity evolved multiple times independently in the Rickettsiales.</title>
        <authorList>
            <person name="Castelli M."/>
            <person name="Nardi T."/>
            <person name="Gammuto L."/>
            <person name="Bellinzona G."/>
            <person name="Sabaneyeva E."/>
            <person name="Potekhin A."/>
            <person name="Serra V."/>
            <person name="Petroni G."/>
            <person name="Sassera D."/>
        </authorList>
    </citation>
    <scope>NUCLEOTIDE SEQUENCE</scope>
    <source>
        <strain evidence="6">USBL-36I1</strain>
    </source>
</reference>
<comment type="catalytic activity">
    <reaction evidence="5">
        <text>diphosphate + H2O = 2 phosphate + H(+)</text>
        <dbReference type="Rhea" id="RHEA:24576"/>
        <dbReference type="ChEBI" id="CHEBI:15377"/>
        <dbReference type="ChEBI" id="CHEBI:15378"/>
        <dbReference type="ChEBI" id="CHEBI:33019"/>
        <dbReference type="ChEBI" id="CHEBI:43474"/>
        <dbReference type="EC" id="3.6.1.1"/>
    </reaction>
</comment>
<evidence type="ECO:0000256" key="1">
    <source>
        <dbReference type="ARBA" id="ARBA00001946"/>
    </source>
</evidence>
<dbReference type="AlphaFoldDB" id="A0AAE5AHP5"/>
<feature type="binding site" evidence="5">
    <location>
        <position position="131"/>
    </location>
    <ligand>
        <name>substrate</name>
    </ligand>
</feature>
<dbReference type="RefSeq" id="WP_322498787.1">
    <property type="nucleotide sequence ID" value="NZ_JARGYU010000002.1"/>
</dbReference>
<dbReference type="Proteomes" id="UP001289135">
    <property type="component" value="Unassembled WGS sequence"/>
</dbReference>